<comment type="caution">
    <text evidence="1">The sequence shown here is derived from an EMBL/GenBank/DDBJ whole genome shotgun (WGS) entry which is preliminary data.</text>
</comment>
<keyword evidence="2" id="KW-1185">Reference proteome</keyword>
<reference evidence="1" key="1">
    <citation type="journal article" date="2020" name="Stud. Mycol.">
        <title>101 Dothideomycetes genomes: a test case for predicting lifestyles and emergence of pathogens.</title>
        <authorList>
            <person name="Haridas S."/>
            <person name="Albert R."/>
            <person name="Binder M."/>
            <person name="Bloem J."/>
            <person name="Labutti K."/>
            <person name="Salamov A."/>
            <person name="Andreopoulos B."/>
            <person name="Baker S."/>
            <person name="Barry K."/>
            <person name="Bills G."/>
            <person name="Bluhm B."/>
            <person name="Cannon C."/>
            <person name="Castanera R."/>
            <person name="Culley D."/>
            <person name="Daum C."/>
            <person name="Ezra D."/>
            <person name="Gonzalez J."/>
            <person name="Henrissat B."/>
            <person name="Kuo A."/>
            <person name="Liang C."/>
            <person name="Lipzen A."/>
            <person name="Lutzoni F."/>
            <person name="Magnuson J."/>
            <person name="Mondo S."/>
            <person name="Nolan M."/>
            <person name="Ohm R."/>
            <person name="Pangilinan J."/>
            <person name="Park H.-J."/>
            <person name="Ramirez L."/>
            <person name="Alfaro M."/>
            <person name="Sun H."/>
            <person name="Tritt A."/>
            <person name="Yoshinaga Y."/>
            <person name="Zwiers L.-H."/>
            <person name="Turgeon B."/>
            <person name="Goodwin S."/>
            <person name="Spatafora J."/>
            <person name="Crous P."/>
            <person name="Grigoriev I."/>
        </authorList>
    </citation>
    <scope>NUCLEOTIDE SEQUENCE</scope>
    <source>
        <strain evidence="1">ATCC 200398</strain>
    </source>
</reference>
<dbReference type="Proteomes" id="UP000799755">
    <property type="component" value="Unassembled WGS sequence"/>
</dbReference>
<proteinExistence type="predicted"/>
<evidence type="ECO:0000313" key="2">
    <source>
        <dbReference type="Proteomes" id="UP000799755"/>
    </source>
</evidence>
<sequence>MTSRSRDRRVFFERHPFSSGFLNPTFLPTSLECIFNPFHDETTTPTLPTRSQWNAKLNPPECTYAPELNIPTRQPGQMYFSYLFSCGKAYIAFYKSGISHVRSTARLAKSLGPKARMVGAGSAVLTRAEWQVIRRSRRDMLRLPAFGILVLVMGEWLPLIALWITPLVPEVCRIPAQVRKELEKLEKTRRERVEKMIMSVKEELRLEGRHVVKLRAPQTVQVEEVRRLSRVDLISVSAKLDAHSRVLDYLPRIGPVVVALRWGLERKLRYLCTDDDLIMKDGGWQGLGKEEVRRACVDRGIDVLGRSEAEMRKGLAGWFDGRRDTRSRSR</sequence>
<gene>
    <name evidence="1" type="ORF">BDR25DRAFT_334370</name>
</gene>
<evidence type="ECO:0000313" key="1">
    <source>
        <dbReference type="EMBL" id="KAF2470268.1"/>
    </source>
</evidence>
<accession>A0ACB6QTC6</accession>
<organism evidence="1 2">
    <name type="scientific">Lindgomyces ingoldianus</name>
    <dbReference type="NCBI Taxonomy" id="673940"/>
    <lineage>
        <taxon>Eukaryota</taxon>
        <taxon>Fungi</taxon>
        <taxon>Dikarya</taxon>
        <taxon>Ascomycota</taxon>
        <taxon>Pezizomycotina</taxon>
        <taxon>Dothideomycetes</taxon>
        <taxon>Pleosporomycetidae</taxon>
        <taxon>Pleosporales</taxon>
        <taxon>Lindgomycetaceae</taxon>
        <taxon>Lindgomyces</taxon>
    </lineage>
</organism>
<name>A0ACB6QTC6_9PLEO</name>
<dbReference type="EMBL" id="MU003508">
    <property type="protein sequence ID" value="KAF2470268.1"/>
    <property type="molecule type" value="Genomic_DNA"/>
</dbReference>
<protein>
    <submittedName>
        <fullName evidence="1">Uncharacterized protein</fullName>
    </submittedName>
</protein>